<dbReference type="AlphaFoldDB" id="Q85JU5"/>
<name>Q85JU5_9HYME</name>
<feature type="non-terminal residue" evidence="2">
    <location>
        <position position="1"/>
    </location>
</feature>
<dbReference type="EMBL" id="AF489474">
    <property type="protein sequence ID" value="AAO49104.1"/>
    <property type="molecule type" value="Genomic_DNA"/>
</dbReference>
<dbReference type="InterPro" id="IPR038430">
    <property type="entry name" value="NDAH_ubi_oxred_su3_sf"/>
</dbReference>
<keyword evidence="2" id="KW-0496">Mitochondrion</keyword>
<sequence>EITLMIPIIYSLSLKNFMTWLLSSYMLLLILLFGLILEWKSGALNWIN</sequence>
<keyword evidence="1" id="KW-1133">Transmembrane helix</keyword>
<keyword evidence="1" id="KW-0472">Membrane</keyword>
<dbReference type="Gene3D" id="1.20.58.1610">
    <property type="entry name" value="NADH:ubiquinone/plastoquinone oxidoreductase, chain 3"/>
    <property type="match status" value="1"/>
</dbReference>
<geneLocation type="mitochondrion" evidence="2"/>
<protein>
    <submittedName>
        <fullName evidence="2">NADH dehydrogenase 3</fullName>
    </submittedName>
</protein>
<evidence type="ECO:0000256" key="1">
    <source>
        <dbReference type="SAM" id="Phobius"/>
    </source>
</evidence>
<feature type="transmembrane region" description="Helical" evidence="1">
    <location>
        <begin position="17"/>
        <end position="37"/>
    </location>
</feature>
<evidence type="ECO:0000313" key="2">
    <source>
        <dbReference type="EMBL" id="AAO49104.1"/>
    </source>
</evidence>
<organism evidence="2">
    <name type="scientific">Disogmus areolator</name>
    <dbReference type="NCBI Taxonomy" id="44338"/>
    <lineage>
        <taxon>Eukaryota</taxon>
        <taxon>Metazoa</taxon>
        <taxon>Ecdysozoa</taxon>
        <taxon>Arthropoda</taxon>
        <taxon>Hexapoda</taxon>
        <taxon>Insecta</taxon>
        <taxon>Pterygota</taxon>
        <taxon>Neoptera</taxon>
        <taxon>Endopterygota</taxon>
        <taxon>Hymenoptera</taxon>
        <taxon>Apocrita</taxon>
        <taxon>Proctotrupomorpha</taxon>
        <taxon>Proctotrupoidea</taxon>
        <taxon>Proctotrupidae</taxon>
        <taxon>Disogmus</taxon>
    </lineage>
</organism>
<proteinExistence type="predicted"/>
<keyword evidence="1" id="KW-0812">Transmembrane</keyword>
<reference evidence="2" key="1">
    <citation type="journal article" date="2003" name="J. Mol. Evol.">
        <title>Frequent mitochondrial gene rearrangements at the hymenopteran nad3-nad5 junction.</title>
        <authorList>
            <person name="Dowton M."/>
            <person name="Castro L.R."/>
            <person name="Campbell S.L."/>
            <person name="Bargon S.D."/>
            <person name="Austin A.D."/>
        </authorList>
    </citation>
    <scope>NUCLEOTIDE SEQUENCE</scope>
    <source>
        <strain evidence="2">M97</strain>
    </source>
</reference>
<accession>Q85JU5</accession>